<evidence type="ECO:0000256" key="6">
    <source>
        <dbReference type="ARBA" id="ARBA00022758"/>
    </source>
</evidence>
<dbReference type="FunFam" id="3.40.630.60:FF:000002">
    <property type="entry name" value="Ornithine decarboxylase antizyme 3"/>
    <property type="match status" value="1"/>
</dbReference>
<evidence type="ECO:0007829" key="13">
    <source>
        <dbReference type="PubMed" id="22673903"/>
    </source>
</evidence>
<dbReference type="InterPro" id="IPR016181">
    <property type="entry name" value="Acyl_CoA_acyltransferase"/>
</dbReference>
<dbReference type="InterPro" id="IPR002993">
    <property type="entry name" value="ODC_AZ"/>
</dbReference>
<dbReference type="GO" id="GO:0008073">
    <property type="term" value="F:ornithine decarboxylase inhibitor activity"/>
    <property type="evidence" value="ECO:0007669"/>
    <property type="project" value="Ensembl"/>
</dbReference>
<dbReference type="OrthoDB" id="5959761at2759"/>
<dbReference type="GO" id="GO:1902268">
    <property type="term" value="P:negative regulation of polyamine transmembrane transport"/>
    <property type="evidence" value="ECO:0007669"/>
    <property type="project" value="Ensembl"/>
</dbReference>
<keyword evidence="7" id="KW-0539">Nucleus</keyword>
<dbReference type="GO" id="GO:0090316">
    <property type="term" value="P:positive regulation of intracellular protein transport"/>
    <property type="evidence" value="ECO:0007669"/>
    <property type="project" value="Ensembl"/>
</dbReference>
<evidence type="ECO:0000256" key="2">
    <source>
        <dbReference type="ARBA" id="ARBA00004496"/>
    </source>
</evidence>
<sequence length="243" mass="28167">LPCTRSRPSLYSLSYIKRGKTRNCLYPFWSPYAYYLYCYKYRITLREKMLPCCYRSITYKEQEDLTLRPHCCLPCSCLPYSCLPCSESLEGLQVGRSTAQEKDHSQLKELYSAGNLTVLSADPLLHQDPVQLDFHFRLTPHSSAHWHGLLCDHQLFLDIPFQALEQGNRESLTATLEYVEEKTNVDSVFVNFQSNHKDRGALLRAFSYMGFEVVRPDHPALPPWDNVIFMVYPLERDLGQPGQ</sequence>
<comment type="function">
    <text evidence="8">Ornithine decarboxylase (ODC) antizyme protein that negatively regulates ODC activity and intracellular polyamine biosynthesis and uptake in response to increased intracellular polyamine levels. Binds to ODC monomers, inhibiting the assembly of the functional ODC homodimers. Does not target the ODC monomers for degradation, which allows a protein synthesis-independent restoration of ODC activity. Stabilizes AZIN2 by interfering with its ubiquitination. Involved in the translocation of AZNI2 from ER-Golgi intermediate compartment (ERGIC) to the cytosol. Probably plays a key role in spermatogenesis by regulating the intracellular concentration of polyamines in haploid germ cells.</text>
</comment>
<evidence type="ECO:0000313" key="12">
    <source>
        <dbReference type="RGD" id="1599278"/>
    </source>
</evidence>
<dbReference type="RGD" id="1599278">
    <property type="gene designation" value="Oaz3"/>
</dbReference>
<dbReference type="ExpressionAtlas" id="A0A096P6M0">
    <property type="expression patterns" value="baseline and differential"/>
</dbReference>
<reference evidence="10" key="1">
    <citation type="journal article" date="2004" name="Nature">
        <title>Genome sequence of the Brown Norway rat yields insights into mammalian evolution.</title>
        <authorList>
            <consortium name="Rat Genome Sequencing Project Consortium"/>
            <person name="Gibbs R.A."/>
            <person name="Weinstock G.M."/>
            <person name="Metzker M.L."/>
            <person name="Muzny D.M."/>
            <person name="Sodergren E.J."/>
            <person name="Scherer S."/>
            <person name="Scott G."/>
            <person name="Steffen D."/>
            <person name="Worley K.C."/>
            <person name="Burch P.E."/>
            <person name="Okwuonu G."/>
            <person name="Hines S."/>
            <person name="Lewis L."/>
            <person name="Deramo C."/>
            <person name="Delgado O."/>
            <person name="Dugan-Rocha S."/>
            <person name="Miner G."/>
            <person name="Morgan M."/>
            <person name="Hawes A."/>
            <person name="Gill R."/>
            <person name="Holt R.A."/>
            <person name="Adams M.D."/>
            <person name="Amanatides P.G."/>
            <person name="Baden-Tillson H."/>
            <person name="Barnstead M."/>
            <person name="Chin S."/>
            <person name="Evans C.A."/>
            <person name="Ferriera S."/>
            <person name="Fosler C."/>
            <person name="Glodek A."/>
            <person name="Gu Z."/>
            <person name="Jennings D."/>
            <person name="Kraft C.L."/>
            <person name="Nguyen T."/>
            <person name="Pfannkoch C.M."/>
            <person name="Sitter C."/>
            <person name="Sutton G.G."/>
            <person name="Venter J.C."/>
            <person name="Woodage T."/>
            <person name="Smith D."/>
            <person name="Lee H.-M."/>
            <person name="Gustafson E."/>
            <person name="Cahill P."/>
            <person name="Kana A."/>
            <person name="Doucette-Stamm L."/>
            <person name="Weinstock K."/>
            <person name="Fechtel K."/>
            <person name="Weiss R.B."/>
            <person name="Dunn D.M."/>
            <person name="Green E.D."/>
            <person name="Blakesley R.W."/>
            <person name="Bouffard G.G."/>
            <person name="De Jong P.J."/>
            <person name="Osoegawa K."/>
            <person name="Zhu B."/>
            <person name="Marra M."/>
            <person name="Schein J."/>
            <person name="Bosdet I."/>
            <person name="Fjell C."/>
            <person name="Jones S."/>
            <person name="Krzywinski M."/>
            <person name="Mathewson C."/>
            <person name="Siddiqui A."/>
            <person name="Wye N."/>
            <person name="McPherson J."/>
            <person name="Zhao S."/>
            <person name="Fraser C.M."/>
            <person name="Shetty J."/>
            <person name="Shatsman S."/>
            <person name="Geer K."/>
            <person name="Chen Y."/>
            <person name="Abramzon S."/>
            <person name="Nierman W.C."/>
            <person name="Havlak P.H."/>
            <person name="Chen R."/>
            <person name="Durbin K.J."/>
            <person name="Egan A."/>
            <person name="Ren Y."/>
            <person name="Song X.-Z."/>
            <person name="Li B."/>
            <person name="Liu Y."/>
            <person name="Qin X."/>
            <person name="Cawley S."/>
            <person name="Cooney A.J."/>
            <person name="D'Souza L.M."/>
            <person name="Martin K."/>
            <person name="Wu J.Q."/>
            <person name="Gonzalez-Garay M.L."/>
            <person name="Jackson A.R."/>
            <person name="Kalafus K.J."/>
            <person name="McLeod M.P."/>
            <person name="Milosavljevic A."/>
            <person name="Virk D."/>
            <person name="Volkov A."/>
            <person name="Wheeler D.A."/>
            <person name="Zhang Z."/>
            <person name="Bailey J.A."/>
            <person name="Eichler E.E."/>
            <person name="Tuzun E."/>
            <person name="Birney E."/>
            <person name="Mongin E."/>
            <person name="Ureta-Vidal A."/>
            <person name="Woodwark C."/>
            <person name="Zdobnov E."/>
            <person name="Bork P."/>
            <person name="Suyama M."/>
            <person name="Torrents D."/>
            <person name="Alexandersson M."/>
            <person name="Trask B.J."/>
            <person name="Young J.M."/>
            <person name="Huang H."/>
            <person name="Wang H."/>
            <person name="Xing H."/>
            <person name="Daniels S."/>
            <person name="Gietzen D."/>
            <person name="Schmidt J."/>
            <person name="Stevens K."/>
            <person name="Vitt U."/>
            <person name="Wingrove J."/>
            <person name="Camara F."/>
            <person name="Mar Alba M."/>
            <person name="Abril J.F."/>
            <person name="Guigo R."/>
            <person name="Smit A."/>
            <person name="Dubchak I."/>
            <person name="Rubin E.M."/>
            <person name="Couronne O."/>
            <person name="Poliakov A."/>
            <person name="Huebner N."/>
            <person name="Ganten D."/>
            <person name="Goesele C."/>
            <person name="Hummel O."/>
            <person name="Kreitler T."/>
            <person name="Lee Y.-A."/>
            <person name="Monti J."/>
            <person name="Schulz H."/>
            <person name="Zimdahl H."/>
            <person name="Himmelbauer H."/>
            <person name="Lehrach H."/>
            <person name="Jacob H.J."/>
            <person name="Bromberg S."/>
            <person name="Gullings-Handley J."/>
            <person name="Jensen-Seaman M.I."/>
            <person name="Kwitek A.E."/>
            <person name="Lazar J."/>
            <person name="Pasko D."/>
            <person name="Tonellato P.J."/>
            <person name="Twigger S."/>
            <person name="Ponting C.P."/>
            <person name="Duarte J.M."/>
            <person name="Rice S."/>
            <person name="Goodstadt L."/>
            <person name="Beatson S.A."/>
            <person name="Emes R.D."/>
            <person name="Winter E.E."/>
            <person name="Webber C."/>
            <person name="Brandt P."/>
            <person name="Nyakatura G."/>
            <person name="Adetobi M."/>
            <person name="Chiaromonte F."/>
            <person name="Elnitski L."/>
            <person name="Eswara P."/>
            <person name="Hardison R.C."/>
            <person name="Hou M."/>
            <person name="Kolbe D."/>
            <person name="Makova K."/>
            <person name="Miller W."/>
            <person name="Nekrutenko A."/>
            <person name="Riemer C."/>
            <person name="Schwartz S."/>
            <person name="Taylor J."/>
            <person name="Yang S."/>
            <person name="Zhang Y."/>
            <person name="Lindpaintner K."/>
            <person name="Andrews T.D."/>
            <person name="Caccamo M."/>
            <person name="Clamp M."/>
            <person name="Clarke L."/>
            <person name="Curwen V."/>
            <person name="Durbin R.M."/>
            <person name="Eyras E."/>
            <person name="Searle S.M."/>
            <person name="Cooper G.M."/>
            <person name="Batzoglou S."/>
            <person name="Brudno M."/>
            <person name="Sidow A."/>
            <person name="Stone E.A."/>
            <person name="Payseur B.A."/>
            <person name="Bourque G."/>
            <person name="Lopez-Otin C."/>
            <person name="Puente X.S."/>
            <person name="Chakrabarti K."/>
            <person name="Chatterji S."/>
            <person name="Dewey C."/>
            <person name="Pachter L."/>
            <person name="Bray N."/>
            <person name="Yap V.B."/>
            <person name="Caspi A."/>
            <person name="Tesler G."/>
            <person name="Pevzner P.A."/>
            <person name="Haussler D."/>
            <person name="Roskin K.M."/>
            <person name="Baertsch R."/>
            <person name="Clawson H."/>
            <person name="Furey T.S."/>
            <person name="Hinrichs A.S."/>
            <person name="Karolchik D."/>
            <person name="Kent W.J."/>
            <person name="Rosenbloom K.R."/>
            <person name="Trumbower H."/>
            <person name="Weirauch M."/>
            <person name="Cooper D.N."/>
            <person name="Stenson P.D."/>
            <person name="Ma B."/>
            <person name="Brent M."/>
            <person name="Arumugam M."/>
            <person name="Shteynberg D."/>
            <person name="Copley R.R."/>
            <person name="Taylor M.S."/>
            <person name="Riethman H."/>
            <person name="Mudunuri U."/>
            <person name="Peterson J."/>
            <person name="Guyer M."/>
            <person name="Felsenfeld A."/>
            <person name="Old S."/>
            <person name="Mockrin S."/>
            <person name="Collins F.S."/>
        </authorList>
    </citation>
    <scope>NUCLEOTIDE SEQUENCE [LARGE SCALE GENOMIC DNA]</scope>
    <source>
        <strain evidence="10">Brown Norway</strain>
    </source>
</reference>
<evidence type="ECO:0000313" key="10">
    <source>
        <dbReference type="Ensembl" id="ENSRNOP00000028303.4"/>
    </source>
</evidence>
<keyword evidence="4" id="KW-0963">Cytoplasm</keyword>
<dbReference type="GO" id="GO:0005737">
    <property type="term" value="C:cytoplasm"/>
    <property type="evidence" value="ECO:0007669"/>
    <property type="project" value="UniProtKB-SubCell"/>
</dbReference>
<reference evidence="13" key="2">
    <citation type="journal article" date="2012" name="Nat. Commun.">
        <title>Quantitative maps of protein phosphorylation sites across 14 different rat organs and tissues.</title>
        <authorList>
            <person name="Lundby A."/>
            <person name="Secher A."/>
            <person name="Lage K."/>
            <person name="Nordsborg N.B."/>
            <person name="Dmytriyev A."/>
            <person name="Lundby C."/>
            <person name="Olsen J.V."/>
        </authorList>
    </citation>
    <scope>IDENTIFICATION BY MASS SPECTROMETRY [LARGE SCALE ANALYSIS]</scope>
</reference>
<keyword evidence="11" id="KW-1185">Reference proteome</keyword>
<dbReference type="Gene3D" id="3.40.630.60">
    <property type="match status" value="1"/>
</dbReference>
<dbReference type="SUPFAM" id="SSF55729">
    <property type="entry name" value="Acyl-CoA N-acyltransferases (Nat)"/>
    <property type="match status" value="1"/>
</dbReference>
<proteinExistence type="evidence at protein level"/>
<dbReference type="PANTHER" id="PTHR10279:SF9">
    <property type="entry name" value="ORNITHINE DECARBOXYLASE ANTIZYME 3"/>
    <property type="match status" value="1"/>
</dbReference>
<dbReference type="HOGENOM" id="CLU_085486_0_0_1"/>
<evidence type="ECO:0000313" key="11">
    <source>
        <dbReference type="Proteomes" id="UP000002494"/>
    </source>
</evidence>
<evidence type="ECO:0000256" key="1">
    <source>
        <dbReference type="ARBA" id="ARBA00004123"/>
    </source>
</evidence>
<dbReference type="Pfam" id="PF02100">
    <property type="entry name" value="ODC_AZ"/>
    <property type="match status" value="1"/>
</dbReference>
<dbReference type="GO" id="GO:0075523">
    <property type="term" value="P:viral translational frameshifting"/>
    <property type="evidence" value="ECO:0007669"/>
    <property type="project" value="UniProtKB-KW"/>
</dbReference>
<reference evidence="10" key="3">
    <citation type="submission" date="2025-03" db="UniProtKB">
        <authorList>
            <consortium name="Ensembl"/>
        </authorList>
    </citation>
    <scope>IDENTIFICATION</scope>
    <source>
        <strain evidence="10">Brown Norway</strain>
    </source>
</reference>
<evidence type="ECO:0000256" key="9">
    <source>
        <dbReference type="ARBA" id="ARBA00071308"/>
    </source>
</evidence>
<name>A0A096P6M0_RAT</name>
<dbReference type="GO" id="GO:0045732">
    <property type="term" value="P:positive regulation of protein catabolic process"/>
    <property type="evidence" value="ECO:0007669"/>
    <property type="project" value="Ensembl"/>
</dbReference>
<evidence type="ECO:0000256" key="5">
    <source>
        <dbReference type="ARBA" id="ARBA00022553"/>
    </source>
</evidence>
<evidence type="ECO:0000256" key="8">
    <source>
        <dbReference type="ARBA" id="ARBA00053466"/>
    </source>
</evidence>
<dbReference type="SMR" id="A0A096P6M0"/>
<accession>A0A096P6M0</accession>
<protein>
    <recommendedName>
        <fullName evidence="9">Ornithine decarboxylase antizyme 3</fullName>
    </recommendedName>
</protein>
<dbReference type="Ensembl" id="ENSRNOT00000028303.7">
    <property type="protein sequence ID" value="ENSRNOP00000028303.4"/>
    <property type="gene ID" value="ENSRNOG00000020863.7"/>
</dbReference>
<evidence type="ECO:0000256" key="3">
    <source>
        <dbReference type="ARBA" id="ARBA00008796"/>
    </source>
</evidence>
<dbReference type="OMA" id="YPLERDH"/>
<dbReference type="GeneTree" id="ENSGT00940000161581"/>
<gene>
    <name evidence="10 12" type="primary">Oaz3</name>
</gene>
<evidence type="ECO:0000256" key="4">
    <source>
        <dbReference type="ARBA" id="ARBA00022490"/>
    </source>
</evidence>
<evidence type="ECO:0000256" key="7">
    <source>
        <dbReference type="ARBA" id="ARBA00023242"/>
    </source>
</evidence>
<dbReference type="PANTHER" id="PTHR10279">
    <property type="entry name" value="ORNITHINE DECARBOXYLASE ANTIZYME"/>
    <property type="match status" value="1"/>
</dbReference>
<dbReference type="AlphaFoldDB" id="A0A096P6M0"/>
<dbReference type="Proteomes" id="UP000002494">
    <property type="component" value="Chromosome 2"/>
</dbReference>
<organism evidence="10 11">
    <name type="scientific">Rattus norvegicus</name>
    <name type="common">Rat</name>
    <dbReference type="NCBI Taxonomy" id="10116"/>
    <lineage>
        <taxon>Eukaryota</taxon>
        <taxon>Metazoa</taxon>
        <taxon>Chordata</taxon>
        <taxon>Craniata</taxon>
        <taxon>Vertebrata</taxon>
        <taxon>Euteleostomi</taxon>
        <taxon>Mammalia</taxon>
        <taxon>Eutheria</taxon>
        <taxon>Euarchontoglires</taxon>
        <taxon>Glires</taxon>
        <taxon>Rodentia</taxon>
        <taxon>Myomorpha</taxon>
        <taxon>Muroidea</taxon>
        <taxon>Muridae</taxon>
        <taxon>Murinae</taxon>
        <taxon>Rattus</taxon>
    </lineage>
</organism>
<keyword evidence="5" id="KW-0597">Phosphoprotein</keyword>
<comment type="similarity">
    <text evidence="3">Belongs to the ODC antizyme family.</text>
</comment>
<dbReference type="PROSITE" id="PS01337">
    <property type="entry name" value="ODC_AZ"/>
    <property type="match status" value="1"/>
</dbReference>
<dbReference type="Bgee" id="ENSRNOG00000020863">
    <property type="expression patterns" value="Expressed in testis and 16 other cell types or tissues"/>
</dbReference>
<comment type="subcellular location">
    <subcellularLocation>
        <location evidence="2">Cytoplasm</location>
    </subcellularLocation>
    <subcellularLocation>
        <location evidence="1">Nucleus</location>
    </subcellularLocation>
</comment>
<dbReference type="InterPro" id="IPR038581">
    <property type="entry name" value="ODC_AZ_sf"/>
</dbReference>
<dbReference type="GO" id="GO:0005654">
    <property type="term" value="C:nucleoplasm"/>
    <property type="evidence" value="ECO:0007669"/>
    <property type="project" value="Ensembl"/>
</dbReference>
<keyword evidence="6" id="KW-0688">Ribosomal frameshifting</keyword>